<feature type="compositionally biased region" description="Basic and acidic residues" evidence="6">
    <location>
        <begin position="443"/>
        <end position="459"/>
    </location>
</feature>
<evidence type="ECO:0000259" key="8">
    <source>
        <dbReference type="PROSITE" id="PS51194"/>
    </source>
</evidence>
<feature type="compositionally biased region" description="Basic residues" evidence="6">
    <location>
        <begin position="506"/>
        <end position="522"/>
    </location>
</feature>
<evidence type="ECO:0000313" key="9">
    <source>
        <dbReference type="EMBL" id="CAD9146654.1"/>
    </source>
</evidence>
<evidence type="ECO:0000256" key="6">
    <source>
        <dbReference type="SAM" id="MobiDB-lite"/>
    </source>
</evidence>
<dbReference type="GO" id="GO:0005829">
    <property type="term" value="C:cytosol"/>
    <property type="evidence" value="ECO:0007669"/>
    <property type="project" value="TreeGrafter"/>
</dbReference>
<keyword evidence="3 5" id="KW-0347">Helicase</keyword>
<dbReference type="PANTHER" id="PTHR47959">
    <property type="entry name" value="ATP-DEPENDENT RNA HELICASE RHLE-RELATED"/>
    <property type="match status" value="1"/>
</dbReference>
<evidence type="ECO:0008006" key="10">
    <source>
        <dbReference type="Google" id="ProtNLM"/>
    </source>
</evidence>
<feature type="domain" description="Helicase ATP-binding" evidence="7">
    <location>
        <begin position="43"/>
        <end position="219"/>
    </location>
</feature>
<dbReference type="GO" id="GO:0003676">
    <property type="term" value="F:nucleic acid binding"/>
    <property type="evidence" value="ECO:0007669"/>
    <property type="project" value="InterPro"/>
</dbReference>
<feature type="compositionally biased region" description="Low complexity" evidence="6">
    <location>
        <begin position="480"/>
        <end position="492"/>
    </location>
</feature>
<evidence type="ECO:0000256" key="4">
    <source>
        <dbReference type="ARBA" id="ARBA00022840"/>
    </source>
</evidence>
<dbReference type="InterPro" id="IPR027417">
    <property type="entry name" value="P-loop_NTPase"/>
</dbReference>
<protein>
    <recommendedName>
        <fullName evidence="10">ATP-dependent RNA helicase</fullName>
    </recommendedName>
</protein>
<dbReference type="InterPro" id="IPR001650">
    <property type="entry name" value="Helicase_C-like"/>
</dbReference>
<dbReference type="InterPro" id="IPR050079">
    <property type="entry name" value="DEAD_box_RNA_helicase"/>
</dbReference>
<dbReference type="InterPro" id="IPR011545">
    <property type="entry name" value="DEAD/DEAH_box_helicase_dom"/>
</dbReference>
<dbReference type="PANTHER" id="PTHR47959:SF24">
    <property type="entry name" value="ATP-DEPENDENT RNA HELICASE"/>
    <property type="match status" value="1"/>
</dbReference>
<dbReference type="GO" id="GO:0016787">
    <property type="term" value="F:hydrolase activity"/>
    <property type="evidence" value="ECO:0007669"/>
    <property type="project" value="UniProtKB-KW"/>
</dbReference>
<sequence>MSQETPAAPEGATFEQLGGAGWLVRQAASLHITSPTEVQRATIPAVLRGKHVVAGAATGSGKTAAYALPVLQRVAEEAYGVFCLVMTPSRELAYQILDQFIAFGAPIALRTAIVIGGTAHGKQLEAVQARPHVVVGTPGRLRMLFETFPEATAAARNVAFLVLDEADRLVEGDMRDDTLAAVAALGAPKPFRRTLMLSATVNTELTDPAEGLLPQLGVTDAGTLAVCCTSSETLQAERAIRTVAPNLAQEYIFVPLHVKLQFLVCLLRTRDKAQSAIIFVNSCVRCEVVRLTLQLLGFPVASLNSLLTQQQRLNSLAMFKAGFAKFLIATDVAARGLDIPEVALVVHYDVPKLSATYVHRVGRTARAGRSGTSIALVTSSDVDLVHKLEKRVKSRLKEHRHPKINDDAVLEILDHVSGAKVEARLTVKRDFGDRAAYHKEAAAEKKSAINRAIRDDQKSVKRAAAQSAAQGSGGKKSKAKTAAAEKAASPKSPDAPDKPRKSASPGKKKATTPKRKPSTPTK</sequence>
<dbReference type="Pfam" id="PF00270">
    <property type="entry name" value="DEAD"/>
    <property type="match status" value="1"/>
</dbReference>
<dbReference type="EMBL" id="HBGF01045708">
    <property type="protein sequence ID" value="CAD9146654.1"/>
    <property type="molecule type" value="Transcribed_RNA"/>
</dbReference>
<evidence type="ECO:0000256" key="1">
    <source>
        <dbReference type="ARBA" id="ARBA00022741"/>
    </source>
</evidence>
<dbReference type="GO" id="GO:0005524">
    <property type="term" value="F:ATP binding"/>
    <property type="evidence" value="ECO:0007669"/>
    <property type="project" value="UniProtKB-KW"/>
</dbReference>
<evidence type="ECO:0000256" key="2">
    <source>
        <dbReference type="ARBA" id="ARBA00022801"/>
    </source>
</evidence>
<keyword evidence="2 5" id="KW-0378">Hydrolase</keyword>
<dbReference type="SMART" id="SM00487">
    <property type="entry name" value="DEXDc"/>
    <property type="match status" value="1"/>
</dbReference>
<dbReference type="AlphaFoldDB" id="A0A7S1QSA5"/>
<keyword evidence="1 5" id="KW-0547">Nucleotide-binding</keyword>
<dbReference type="Pfam" id="PF00271">
    <property type="entry name" value="Helicase_C"/>
    <property type="match status" value="1"/>
</dbReference>
<dbReference type="PROSITE" id="PS00039">
    <property type="entry name" value="DEAD_ATP_HELICASE"/>
    <property type="match status" value="1"/>
</dbReference>
<dbReference type="PROSITE" id="PS51192">
    <property type="entry name" value="HELICASE_ATP_BIND_1"/>
    <property type="match status" value="1"/>
</dbReference>
<dbReference type="InterPro" id="IPR000629">
    <property type="entry name" value="RNA-helicase_DEAD-box_CS"/>
</dbReference>
<gene>
    <name evidence="9" type="ORF">NDES1114_LOCUS30581</name>
</gene>
<dbReference type="Gene3D" id="3.40.50.300">
    <property type="entry name" value="P-loop containing nucleotide triphosphate hydrolases"/>
    <property type="match status" value="2"/>
</dbReference>
<dbReference type="CDD" id="cd18787">
    <property type="entry name" value="SF2_C_DEAD"/>
    <property type="match status" value="1"/>
</dbReference>
<feature type="domain" description="Helicase C-terminal" evidence="8">
    <location>
        <begin position="259"/>
        <end position="408"/>
    </location>
</feature>
<evidence type="ECO:0000256" key="3">
    <source>
        <dbReference type="ARBA" id="ARBA00022806"/>
    </source>
</evidence>
<reference evidence="9" key="1">
    <citation type="submission" date="2021-01" db="EMBL/GenBank/DDBJ databases">
        <authorList>
            <person name="Corre E."/>
            <person name="Pelletier E."/>
            <person name="Niang G."/>
            <person name="Scheremetjew M."/>
            <person name="Finn R."/>
            <person name="Kale V."/>
            <person name="Holt S."/>
            <person name="Cochrane G."/>
            <person name="Meng A."/>
            <person name="Brown T."/>
            <person name="Cohen L."/>
        </authorList>
    </citation>
    <scope>NUCLEOTIDE SEQUENCE</scope>
    <source>
        <strain evidence="9">CCAP 1951/1</strain>
    </source>
</reference>
<dbReference type="SMART" id="SM00490">
    <property type="entry name" value="HELICc"/>
    <property type="match status" value="1"/>
</dbReference>
<evidence type="ECO:0000259" key="7">
    <source>
        <dbReference type="PROSITE" id="PS51192"/>
    </source>
</evidence>
<keyword evidence="4 5" id="KW-0067">ATP-binding</keyword>
<organism evidence="9">
    <name type="scientific">Neobodo designis</name>
    <name type="common">Flagellated protozoan</name>
    <name type="synonym">Bodo designis</name>
    <dbReference type="NCBI Taxonomy" id="312471"/>
    <lineage>
        <taxon>Eukaryota</taxon>
        <taxon>Discoba</taxon>
        <taxon>Euglenozoa</taxon>
        <taxon>Kinetoplastea</taxon>
        <taxon>Metakinetoplastina</taxon>
        <taxon>Neobodonida</taxon>
        <taxon>Neobodo</taxon>
    </lineage>
</organism>
<evidence type="ECO:0000256" key="5">
    <source>
        <dbReference type="RuleBase" id="RU000492"/>
    </source>
</evidence>
<proteinExistence type="inferred from homology"/>
<dbReference type="GO" id="GO:0003724">
    <property type="term" value="F:RNA helicase activity"/>
    <property type="evidence" value="ECO:0007669"/>
    <property type="project" value="TreeGrafter"/>
</dbReference>
<dbReference type="PROSITE" id="PS51194">
    <property type="entry name" value="HELICASE_CTER"/>
    <property type="match status" value="1"/>
</dbReference>
<accession>A0A7S1QSA5</accession>
<feature type="region of interest" description="Disordered" evidence="6">
    <location>
        <begin position="443"/>
        <end position="522"/>
    </location>
</feature>
<comment type="similarity">
    <text evidence="5">Belongs to the DEAD box helicase family.</text>
</comment>
<dbReference type="InterPro" id="IPR014001">
    <property type="entry name" value="Helicase_ATP-bd"/>
</dbReference>
<name>A0A7S1QSA5_NEODS</name>
<dbReference type="SUPFAM" id="SSF52540">
    <property type="entry name" value="P-loop containing nucleoside triphosphate hydrolases"/>
    <property type="match status" value="1"/>
</dbReference>